<dbReference type="InterPro" id="IPR012337">
    <property type="entry name" value="RNaseH-like_sf"/>
</dbReference>
<evidence type="ECO:0000313" key="1">
    <source>
        <dbReference type="EMBL" id="KAF2895245.1"/>
    </source>
</evidence>
<protein>
    <submittedName>
        <fullName evidence="1">Uncharacterized protein</fullName>
    </submittedName>
</protein>
<sequence>MTVTSAALSAESSSHPKILKLDVKTRWNNVLTMMESIDRINKNLINVILQKTGRRDLELFALEWEIFKDLLGFLSKFKQITEIPSKQKVSTLNLVLVFRSELFSILKADPKDTTAIKTMKASMLRNFKHRFPITEIEVLVSLLDSRFQNLTDGCNYLSSKKNECYQVFGKACSKRN</sequence>
<dbReference type="EMBL" id="VTPC01006094">
    <property type="protein sequence ID" value="KAF2895245.1"/>
    <property type="molecule type" value="Genomic_DNA"/>
</dbReference>
<organism evidence="1 2">
    <name type="scientific">Ignelater luminosus</name>
    <name type="common">Cucubano</name>
    <name type="synonym">Pyrophorus luminosus</name>
    <dbReference type="NCBI Taxonomy" id="2038154"/>
    <lineage>
        <taxon>Eukaryota</taxon>
        <taxon>Metazoa</taxon>
        <taxon>Ecdysozoa</taxon>
        <taxon>Arthropoda</taxon>
        <taxon>Hexapoda</taxon>
        <taxon>Insecta</taxon>
        <taxon>Pterygota</taxon>
        <taxon>Neoptera</taxon>
        <taxon>Endopterygota</taxon>
        <taxon>Coleoptera</taxon>
        <taxon>Polyphaga</taxon>
        <taxon>Elateriformia</taxon>
        <taxon>Elateroidea</taxon>
        <taxon>Elateridae</taxon>
        <taxon>Agrypninae</taxon>
        <taxon>Pyrophorini</taxon>
        <taxon>Ignelater</taxon>
    </lineage>
</organism>
<dbReference type="OrthoDB" id="2438421at2759"/>
<gene>
    <name evidence="1" type="ORF">ILUMI_10931</name>
</gene>
<accession>A0A8K0G877</accession>
<dbReference type="SUPFAM" id="SSF53098">
    <property type="entry name" value="Ribonuclease H-like"/>
    <property type="match status" value="1"/>
</dbReference>
<dbReference type="AlphaFoldDB" id="A0A8K0G877"/>
<name>A0A8K0G877_IGNLU</name>
<evidence type="ECO:0000313" key="2">
    <source>
        <dbReference type="Proteomes" id="UP000801492"/>
    </source>
</evidence>
<reference evidence="1" key="1">
    <citation type="submission" date="2019-08" db="EMBL/GenBank/DDBJ databases">
        <title>The genome of the North American firefly Photinus pyralis.</title>
        <authorList>
            <consortium name="Photinus pyralis genome working group"/>
            <person name="Fallon T.R."/>
            <person name="Sander Lower S.E."/>
            <person name="Weng J.-K."/>
        </authorList>
    </citation>
    <scope>NUCLEOTIDE SEQUENCE</scope>
    <source>
        <strain evidence="1">TRF0915ILg1</strain>
        <tissue evidence="1">Whole body</tissue>
    </source>
</reference>
<comment type="caution">
    <text evidence="1">The sequence shown here is derived from an EMBL/GenBank/DDBJ whole genome shotgun (WGS) entry which is preliminary data.</text>
</comment>
<proteinExistence type="predicted"/>
<dbReference type="Proteomes" id="UP000801492">
    <property type="component" value="Unassembled WGS sequence"/>
</dbReference>
<keyword evidence="2" id="KW-1185">Reference proteome</keyword>